<evidence type="ECO:0000256" key="1">
    <source>
        <dbReference type="SAM" id="Phobius"/>
    </source>
</evidence>
<accession>A0ABT4X5Z2</accession>
<gene>
    <name evidence="2" type="ORF">PJ311_14045</name>
</gene>
<dbReference type="RefSeq" id="WP_271341525.1">
    <property type="nucleotide sequence ID" value="NZ_JAQKAB010000009.1"/>
</dbReference>
<comment type="caution">
    <text evidence="2">The sequence shown here is derived from an EMBL/GenBank/DDBJ whole genome shotgun (WGS) entry which is preliminary data.</text>
</comment>
<sequence length="116" mass="13327">MIKKIGFYGFLSSVLLNIFLTDSFVSDVMSIASFVFILLYMWDLIKKETVKVLVLKGIMVVISAFLLAFVIMEGQKFISSLTFLNGWEILEKIIYILFMLILISIPISYINNKLEN</sequence>
<feature type="transmembrane region" description="Helical" evidence="1">
    <location>
        <begin position="14"/>
        <end position="41"/>
    </location>
</feature>
<proteinExistence type="predicted"/>
<keyword evidence="1" id="KW-1133">Transmembrane helix</keyword>
<dbReference type="EMBL" id="JAQKAB010000009">
    <property type="protein sequence ID" value="MDA7027705.1"/>
    <property type="molecule type" value="Genomic_DNA"/>
</dbReference>
<feature type="transmembrane region" description="Helical" evidence="1">
    <location>
        <begin position="92"/>
        <end position="110"/>
    </location>
</feature>
<evidence type="ECO:0000313" key="3">
    <source>
        <dbReference type="Proteomes" id="UP001211894"/>
    </source>
</evidence>
<keyword evidence="3" id="KW-1185">Reference proteome</keyword>
<protein>
    <submittedName>
        <fullName evidence="2">YoqO family protein</fullName>
    </submittedName>
</protein>
<organism evidence="2 3">
    <name type="scientific">Bacillus changyiensis</name>
    <dbReference type="NCBI Taxonomy" id="3004103"/>
    <lineage>
        <taxon>Bacteria</taxon>
        <taxon>Bacillati</taxon>
        <taxon>Bacillota</taxon>
        <taxon>Bacilli</taxon>
        <taxon>Bacillales</taxon>
        <taxon>Bacillaceae</taxon>
        <taxon>Bacillus</taxon>
    </lineage>
</organism>
<feature type="transmembrane region" description="Helical" evidence="1">
    <location>
        <begin position="53"/>
        <end position="72"/>
    </location>
</feature>
<dbReference type="InterPro" id="IPR025621">
    <property type="entry name" value="YoqO"/>
</dbReference>
<keyword evidence="1" id="KW-0472">Membrane</keyword>
<dbReference type="Pfam" id="PF14037">
    <property type="entry name" value="YoqO"/>
    <property type="match status" value="1"/>
</dbReference>
<name>A0ABT4X5Z2_9BACI</name>
<dbReference type="Proteomes" id="UP001211894">
    <property type="component" value="Unassembled WGS sequence"/>
</dbReference>
<keyword evidence="1" id="KW-0812">Transmembrane</keyword>
<reference evidence="2 3" key="1">
    <citation type="submission" date="2023-01" db="EMBL/GenBank/DDBJ databases">
        <title>Bacillus changyiensis sp. nov., isolated from a coastal deposit.</title>
        <authorList>
            <person name="Xiao G."/>
            <person name="Lai Q."/>
            <person name="Hu Z."/>
            <person name="Shao Z."/>
        </authorList>
    </citation>
    <scope>NUCLEOTIDE SEQUENCE [LARGE SCALE GENOMIC DNA]</scope>
    <source>
        <strain evidence="2 3">CLL-7-23</strain>
    </source>
</reference>
<evidence type="ECO:0000313" key="2">
    <source>
        <dbReference type="EMBL" id="MDA7027705.1"/>
    </source>
</evidence>